<evidence type="ECO:0000259" key="11">
    <source>
        <dbReference type="Pfam" id="PF11527"/>
    </source>
</evidence>
<dbReference type="AlphaFoldDB" id="A0AAW2EZ50"/>
<dbReference type="PANTHER" id="PTHR21532">
    <property type="entry name" value="PHOSPHODIESTERASE HL"/>
    <property type="match status" value="1"/>
</dbReference>
<comment type="similarity">
    <text evidence="3">Belongs to the CFAP36 family.</text>
</comment>
<organism evidence="12 13">
    <name type="scientific">Cardiocondyla obscurior</name>
    <dbReference type="NCBI Taxonomy" id="286306"/>
    <lineage>
        <taxon>Eukaryota</taxon>
        <taxon>Metazoa</taxon>
        <taxon>Ecdysozoa</taxon>
        <taxon>Arthropoda</taxon>
        <taxon>Hexapoda</taxon>
        <taxon>Insecta</taxon>
        <taxon>Pterygota</taxon>
        <taxon>Neoptera</taxon>
        <taxon>Endopterygota</taxon>
        <taxon>Hymenoptera</taxon>
        <taxon>Apocrita</taxon>
        <taxon>Aculeata</taxon>
        <taxon>Formicoidea</taxon>
        <taxon>Formicidae</taxon>
        <taxon>Myrmicinae</taxon>
        <taxon>Cardiocondyla</taxon>
    </lineage>
</organism>
<evidence type="ECO:0000256" key="5">
    <source>
        <dbReference type="ARBA" id="ARBA00022490"/>
    </source>
</evidence>
<evidence type="ECO:0000256" key="3">
    <source>
        <dbReference type="ARBA" id="ARBA00007460"/>
    </source>
</evidence>
<comment type="caution">
    <text evidence="12">The sequence shown here is derived from an EMBL/GenBank/DDBJ whole genome shotgun (WGS) entry which is preliminary data.</text>
</comment>
<keyword evidence="8" id="KW-0966">Cell projection</keyword>
<feature type="region of interest" description="Disordered" evidence="10">
    <location>
        <begin position="202"/>
        <end position="261"/>
    </location>
</feature>
<evidence type="ECO:0000256" key="4">
    <source>
        <dbReference type="ARBA" id="ARBA00021815"/>
    </source>
</evidence>
<evidence type="ECO:0000256" key="10">
    <source>
        <dbReference type="SAM" id="MobiDB-lite"/>
    </source>
</evidence>
<feature type="domain" description="BART" evidence="11">
    <location>
        <begin position="7"/>
        <end position="122"/>
    </location>
</feature>
<evidence type="ECO:0000313" key="13">
    <source>
        <dbReference type="Proteomes" id="UP001430953"/>
    </source>
</evidence>
<dbReference type="Proteomes" id="UP001430953">
    <property type="component" value="Unassembled WGS sequence"/>
</dbReference>
<keyword evidence="5" id="KW-0963">Cytoplasm</keyword>
<gene>
    <name evidence="12" type="ORF">PUN28_014765</name>
</gene>
<dbReference type="EMBL" id="JADYXP020000016">
    <property type="protein sequence ID" value="KAL0107681.1"/>
    <property type="molecule type" value="Genomic_DNA"/>
</dbReference>
<sequence>MNDKDDSAWVFDSLIGFLQGPIWSSPLLTFIEEKSLVFEANTEDCEEYRKIYQEYKNLVDLLLGCFMEDMGITPEQFEHACTVNRDTKIPIHFQQNLFEQIWAANEYEIFKRMMIQKNLELQLQALNMIEQKYGLTPASLVYETDGFLDDELVMEDLIHKHALEDQGEEEEPGISSETTLIAEHERLAAEYHNERALLEEALRKSKDNSQNTSEDESAEEVEYASTAAEKEAVNQLKKTKPLKPIPTSIKKSDEEETSAEDIKKRQEYLKARRDKLVALKKEARSQQLEMNKTRPSSARVVAEATLKGQQELEAAQAVDPSILQVRRALAARLKAEVVHK</sequence>
<protein>
    <recommendedName>
        <fullName evidence="4">Cilia- and flagella-associated protein 36</fullName>
    </recommendedName>
    <alternativeName>
        <fullName evidence="9">Coiled-coil domain-containing protein 104</fullName>
    </alternativeName>
</protein>
<dbReference type="Gene3D" id="1.20.1520.10">
    <property type="entry name" value="ADP-ribosylation factor-like 2-binding protein, domain"/>
    <property type="match status" value="1"/>
</dbReference>
<evidence type="ECO:0000256" key="1">
    <source>
        <dbReference type="ARBA" id="ARBA00004138"/>
    </source>
</evidence>
<reference evidence="12 13" key="1">
    <citation type="submission" date="2023-03" db="EMBL/GenBank/DDBJ databases">
        <title>High recombination rates correlate with genetic variation in Cardiocondyla obscurior ants.</title>
        <authorList>
            <person name="Errbii M."/>
        </authorList>
    </citation>
    <scope>NUCLEOTIDE SEQUENCE [LARGE SCALE GENOMIC DNA]</scope>
    <source>
        <strain evidence="12">Alpha-2009</strain>
        <tissue evidence="12">Whole body</tissue>
    </source>
</reference>
<keyword evidence="6" id="KW-0175">Coiled coil</keyword>
<evidence type="ECO:0000313" key="12">
    <source>
        <dbReference type="EMBL" id="KAL0107681.1"/>
    </source>
</evidence>
<evidence type="ECO:0000256" key="2">
    <source>
        <dbReference type="ARBA" id="ARBA00004496"/>
    </source>
</evidence>
<evidence type="ECO:0000256" key="7">
    <source>
        <dbReference type="ARBA" id="ARBA00023069"/>
    </source>
</evidence>
<dbReference type="InterPro" id="IPR038888">
    <property type="entry name" value="CFAP36"/>
</dbReference>
<evidence type="ECO:0000256" key="9">
    <source>
        <dbReference type="ARBA" id="ARBA00031593"/>
    </source>
</evidence>
<evidence type="ECO:0000256" key="8">
    <source>
        <dbReference type="ARBA" id="ARBA00023273"/>
    </source>
</evidence>
<dbReference type="InterPro" id="IPR042541">
    <property type="entry name" value="BART_sf"/>
</dbReference>
<comment type="subcellular location">
    <subcellularLocation>
        <location evidence="1">Cell projection</location>
        <location evidence="1">Cilium</location>
    </subcellularLocation>
    <subcellularLocation>
        <location evidence="2">Cytoplasm</location>
    </subcellularLocation>
</comment>
<feature type="compositionally biased region" description="Acidic residues" evidence="10">
    <location>
        <begin position="213"/>
        <end position="222"/>
    </location>
</feature>
<dbReference type="Pfam" id="PF11527">
    <property type="entry name" value="ARL2_Bind_BART"/>
    <property type="match status" value="1"/>
</dbReference>
<keyword evidence="13" id="KW-1185">Reference proteome</keyword>
<accession>A0AAW2EZ50</accession>
<dbReference type="PANTHER" id="PTHR21532:SF0">
    <property type="entry name" value="CILIA- AND FLAGELLA-ASSOCIATED PROTEIN 36"/>
    <property type="match status" value="1"/>
</dbReference>
<dbReference type="InterPro" id="IPR023379">
    <property type="entry name" value="BART_dom"/>
</dbReference>
<keyword evidence="7" id="KW-0969">Cilium</keyword>
<evidence type="ECO:0000256" key="6">
    <source>
        <dbReference type="ARBA" id="ARBA00023054"/>
    </source>
</evidence>
<name>A0AAW2EZ50_9HYME</name>
<proteinExistence type="inferred from homology"/>
<dbReference type="GO" id="GO:0097546">
    <property type="term" value="C:ciliary base"/>
    <property type="evidence" value="ECO:0007669"/>
    <property type="project" value="TreeGrafter"/>
</dbReference>
<dbReference type="GO" id="GO:0005930">
    <property type="term" value="C:axoneme"/>
    <property type="evidence" value="ECO:0007669"/>
    <property type="project" value="TreeGrafter"/>
</dbReference>